<dbReference type="Proteomes" id="UP001372834">
    <property type="component" value="Unassembled WGS sequence"/>
</dbReference>
<organism evidence="1 2">
    <name type="scientific">Polyplax serrata</name>
    <name type="common">Common mouse louse</name>
    <dbReference type="NCBI Taxonomy" id="468196"/>
    <lineage>
        <taxon>Eukaryota</taxon>
        <taxon>Metazoa</taxon>
        <taxon>Ecdysozoa</taxon>
        <taxon>Arthropoda</taxon>
        <taxon>Hexapoda</taxon>
        <taxon>Insecta</taxon>
        <taxon>Pterygota</taxon>
        <taxon>Neoptera</taxon>
        <taxon>Paraneoptera</taxon>
        <taxon>Psocodea</taxon>
        <taxon>Troctomorpha</taxon>
        <taxon>Phthiraptera</taxon>
        <taxon>Anoplura</taxon>
        <taxon>Polyplacidae</taxon>
        <taxon>Polyplax</taxon>
    </lineage>
</organism>
<evidence type="ECO:0000313" key="1">
    <source>
        <dbReference type="EMBL" id="KAK6629491.1"/>
    </source>
</evidence>
<name>A0AAN8P1Z5_POLSC</name>
<reference evidence="1 2" key="1">
    <citation type="submission" date="2023-10" db="EMBL/GenBank/DDBJ databases">
        <title>Genomes of two closely related lineages of the louse Polyplax serrata with different host specificities.</title>
        <authorList>
            <person name="Martinu J."/>
            <person name="Tarabai H."/>
            <person name="Stefka J."/>
            <person name="Hypsa V."/>
        </authorList>
    </citation>
    <scope>NUCLEOTIDE SEQUENCE [LARGE SCALE GENOMIC DNA]</scope>
    <source>
        <strain evidence="1">HR10_N</strain>
    </source>
</reference>
<gene>
    <name evidence="1" type="ORF">RUM43_003308</name>
</gene>
<proteinExistence type="predicted"/>
<evidence type="ECO:0000313" key="2">
    <source>
        <dbReference type="Proteomes" id="UP001372834"/>
    </source>
</evidence>
<comment type="caution">
    <text evidence="1">The sequence shown here is derived from an EMBL/GenBank/DDBJ whole genome shotgun (WGS) entry which is preliminary data.</text>
</comment>
<protein>
    <submittedName>
        <fullName evidence="1">Uncharacterized protein</fullName>
    </submittedName>
</protein>
<accession>A0AAN8P1Z5</accession>
<dbReference type="EMBL" id="JAWJWE010000036">
    <property type="protein sequence ID" value="KAK6629491.1"/>
    <property type="molecule type" value="Genomic_DNA"/>
</dbReference>
<sequence length="88" mass="10106">MVINVFNIQVDCQDNQLHMRKRTKNSEKRSFVKPGVIKLASRKIALSAAIMPPEYDPTTKSEISVNVKERIKFEYQASLEDKLQAQLV</sequence>
<dbReference type="AlphaFoldDB" id="A0AAN8P1Z5"/>